<sequence>MDECSLSLPGNSPFMPNVQAPQSQYDSIEVDGQSEIINVPIDVEDDEDYNLSDFSESDDDINEDFGMEDDGINRAIGGKQLEGVWNGEGDSDNGDSDELRSAERDDHTWTANALKGAVFRDHEVDVTLDQCYKAKRMAFKMIHDAEEKQYERLWDYAAAIRKWNVGSTVKIQTASDVLERMYVCLDACKRGFLAGCRPLIGIDGCHLKGTTGGQLLVAIGKDGNDNIFPIAYAIVEIENKSSWTWFLQCLLDNIGHVDENGWGLVETFKDLMPNAEHRFCVRHLHANFKKDFPGKVLKDAMWNAARAATKNSFDFHMDELKKLDVKAYEWLVKLDVRTWSRHAFNPRSKSDTLVNNIAKSFNAWILEANNDGDHKSDVDAKVANQKRSHEKSKYEVEYIYGGRYVVDLNERTCGCGRWGLSGIPCFHAAAAIIEHGEQLETYVDIAYTEETFLSCYQWMVSPLPSHEQWPKTPYDPIKPPKFTKKVGKRKK</sequence>
<evidence type="ECO:0000256" key="4">
    <source>
        <dbReference type="PROSITE-ProRule" id="PRU00325"/>
    </source>
</evidence>
<dbReference type="InterPro" id="IPR006564">
    <property type="entry name" value="Znf_PMZ"/>
</dbReference>
<accession>A0AAW2CHM2</accession>
<evidence type="ECO:0000313" key="8">
    <source>
        <dbReference type="Proteomes" id="UP001459277"/>
    </source>
</evidence>
<evidence type="ECO:0000256" key="5">
    <source>
        <dbReference type="SAM" id="MobiDB-lite"/>
    </source>
</evidence>
<evidence type="ECO:0000256" key="2">
    <source>
        <dbReference type="ARBA" id="ARBA00022771"/>
    </source>
</evidence>
<evidence type="ECO:0000313" key="7">
    <source>
        <dbReference type="EMBL" id="KAK9997647.1"/>
    </source>
</evidence>
<feature type="non-terminal residue" evidence="7">
    <location>
        <position position="491"/>
    </location>
</feature>
<proteinExistence type="predicted"/>
<organism evidence="7 8">
    <name type="scientific">Lithocarpus litseifolius</name>
    <dbReference type="NCBI Taxonomy" id="425828"/>
    <lineage>
        <taxon>Eukaryota</taxon>
        <taxon>Viridiplantae</taxon>
        <taxon>Streptophyta</taxon>
        <taxon>Embryophyta</taxon>
        <taxon>Tracheophyta</taxon>
        <taxon>Spermatophyta</taxon>
        <taxon>Magnoliopsida</taxon>
        <taxon>eudicotyledons</taxon>
        <taxon>Gunneridae</taxon>
        <taxon>Pentapetalae</taxon>
        <taxon>rosids</taxon>
        <taxon>fabids</taxon>
        <taxon>Fagales</taxon>
        <taxon>Fagaceae</taxon>
        <taxon>Lithocarpus</taxon>
    </lineage>
</organism>
<dbReference type="SMART" id="SM00575">
    <property type="entry name" value="ZnF_PMZ"/>
    <property type="match status" value="1"/>
</dbReference>
<evidence type="ECO:0000259" key="6">
    <source>
        <dbReference type="PROSITE" id="PS50966"/>
    </source>
</evidence>
<evidence type="ECO:0000256" key="1">
    <source>
        <dbReference type="ARBA" id="ARBA00022723"/>
    </source>
</evidence>
<feature type="compositionally biased region" description="Basic residues" evidence="5">
    <location>
        <begin position="481"/>
        <end position="491"/>
    </location>
</feature>
<evidence type="ECO:0000256" key="3">
    <source>
        <dbReference type="ARBA" id="ARBA00022833"/>
    </source>
</evidence>
<protein>
    <recommendedName>
        <fullName evidence="6">SWIM-type domain-containing protein</fullName>
    </recommendedName>
</protein>
<dbReference type="AlphaFoldDB" id="A0AAW2CHM2"/>
<dbReference type="Proteomes" id="UP001459277">
    <property type="component" value="Unassembled WGS sequence"/>
</dbReference>
<name>A0AAW2CHM2_9ROSI</name>
<comment type="caution">
    <text evidence="7">The sequence shown here is derived from an EMBL/GenBank/DDBJ whole genome shotgun (WGS) entry which is preliminary data.</text>
</comment>
<keyword evidence="1" id="KW-0479">Metal-binding</keyword>
<feature type="domain" description="SWIM-type" evidence="6">
    <location>
        <begin position="404"/>
        <end position="436"/>
    </location>
</feature>
<dbReference type="InterPro" id="IPR007527">
    <property type="entry name" value="Znf_SWIM"/>
</dbReference>
<reference evidence="7 8" key="1">
    <citation type="submission" date="2024-01" db="EMBL/GenBank/DDBJ databases">
        <title>A telomere-to-telomere, gap-free genome of sweet tea (Lithocarpus litseifolius).</title>
        <authorList>
            <person name="Zhou J."/>
        </authorList>
    </citation>
    <scope>NUCLEOTIDE SEQUENCE [LARGE SCALE GENOMIC DNA]</scope>
    <source>
        <strain evidence="7">Zhou-2022a</strain>
        <tissue evidence="7">Leaf</tissue>
    </source>
</reference>
<dbReference type="GO" id="GO:0008270">
    <property type="term" value="F:zinc ion binding"/>
    <property type="evidence" value="ECO:0007669"/>
    <property type="project" value="UniProtKB-KW"/>
</dbReference>
<dbReference type="PANTHER" id="PTHR31973:SF187">
    <property type="entry name" value="MUTATOR TRANSPOSASE MUDRA PROTEIN"/>
    <property type="match status" value="1"/>
</dbReference>
<feature type="region of interest" description="Disordered" evidence="5">
    <location>
        <begin position="467"/>
        <end position="491"/>
    </location>
</feature>
<dbReference type="PANTHER" id="PTHR31973">
    <property type="entry name" value="POLYPROTEIN, PUTATIVE-RELATED"/>
    <property type="match status" value="1"/>
</dbReference>
<dbReference type="Pfam" id="PF10551">
    <property type="entry name" value="MULE"/>
    <property type="match status" value="1"/>
</dbReference>
<keyword evidence="3" id="KW-0862">Zinc</keyword>
<gene>
    <name evidence="7" type="ORF">SO802_022333</name>
</gene>
<dbReference type="EMBL" id="JAZDWU010000007">
    <property type="protein sequence ID" value="KAK9997647.1"/>
    <property type="molecule type" value="Genomic_DNA"/>
</dbReference>
<dbReference type="InterPro" id="IPR018289">
    <property type="entry name" value="MULE_transposase_dom"/>
</dbReference>
<feature type="region of interest" description="Disordered" evidence="5">
    <location>
        <begin position="1"/>
        <end position="23"/>
    </location>
</feature>
<keyword evidence="2 4" id="KW-0863">Zinc-finger</keyword>
<feature type="region of interest" description="Disordered" evidence="5">
    <location>
        <begin position="78"/>
        <end position="104"/>
    </location>
</feature>
<dbReference type="PROSITE" id="PS50966">
    <property type="entry name" value="ZF_SWIM"/>
    <property type="match status" value="1"/>
</dbReference>
<keyword evidence="8" id="KW-1185">Reference proteome</keyword>
<dbReference type="Pfam" id="PF04434">
    <property type="entry name" value="SWIM"/>
    <property type="match status" value="1"/>
</dbReference>